<evidence type="ECO:0000256" key="2">
    <source>
        <dbReference type="ARBA" id="ARBA00008887"/>
    </source>
</evidence>
<dbReference type="Pfam" id="PF08385">
    <property type="entry name" value="DHC_N1"/>
    <property type="match status" value="2"/>
</dbReference>
<evidence type="ECO:0000256" key="13">
    <source>
        <dbReference type="ARBA" id="ARBA00023273"/>
    </source>
</evidence>
<dbReference type="FunFam" id="1.10.8.710:FF:000003">
    <property type="entry name" value="Dynein axonemal heavy chain 5"/>
    <property type="match status" value="1"/>
</dbReference>
<dbReference type="Gene3D" id="1.10.287.2620">
    <property type="match status" value="1"/>
</dbReference>
<proteinExistence type="inferred from homology"/>
<feature type="region of interest" description="Disordered" evidence="15">
    <location>
        <begin position="823"/>
        <end position="853"/>
    </location>
</feature>
<dbReference type="Pfam" id="PF08393">
    <property type="entry name" value="DHC_N2"/>
    <property type="match status" value="1"/>
</dbReference>
<dbReference type="GO" id="GO:0005874">
    <property type="term" value="C:microtubule"/>
    <property type="evidence" value="ECO:0007669"/>
    <property type="project" value="UniProtKB-KW"/>
</dbReference>
<dbReference type="FunFam" id="3.20.180.20:FF:000001">
    <property type="entry name" value="Dynein axonemal heavy chain 5"/>
    <property type="match status" value="1"/>
</dbReference>
<evidence type="ECO:0000256" key="8">
    <source>
        <dbReference type="ARBA" id="ARBA00023017"/>
    </source>
</evidence>
<dbReference type="Pfam" id="PF12781">
    <property type="entry name" value="AAA_9"/>
    <property type="match status" value="1"/>
</dbReference>
<dbReference type="Pfam" id="PF18198">
    <property type="entry name" value="AAA_lid_11"/>
    <property type="match status" value="1"/>
</dbReference>
<name>A0AA36FHJ7_OCTVU</name>
<comment type="similarity">
    <text evidence="2">Belongs to the dynein heavy chain family.</text>
</comment>
<keyword evidence="11" id="KW-0505">Motor protein</keyword>
<dbReference type="Gene3D" id="1.20.920.20">
    <property type="match status" value="1"/>
</dbReference>
<evidence type="ECO:0000256" key="7">
    <source>
        <dbReference type="ARBA" id="ARBA00022840"/>
    </source>
</evidence>
<keyword evidence="4" id="KW-0493">Microtubule</keyword>
<dbReference type="Pfam" id="PF03028">
    <property type="entry name" value="Dynein_heavy"/>
    <property type="match status" value="1"/>
</dbReference>
<dbReference type="Gene3D" id="1.10.8.710">
    <property type="match status" value="1"/>
</dbReference>
<dbReference type="Gene3D" id="6.10.140.1060">
    <property type="match status" value="1"/>
</dbReference>
<dbReference type="InterPro" id="IPR004273">
    <property type="entry name" value="Dynein_heavy_D6_P-loop"/>
</dbReference>
<dbReference type="PANTHER" id="PTHR46532:SF4">
    <property type="entry name" value="AAA+ ATPASE DOMAIN-CONTAINING PROTEIN"/>
    <property type="match status" value="1"/>
</dbReference>
<dbReference type="Pfam" id="PF18199">
    <property type="entry name" value="Dynein_C"/>
    <property type="match status" value="1"/>
</dbReference>
<dbReference type="InterPro" id="IPR042222">
    <property type="entry name" value="Dynein_2_N"/>
</dbReference>
<dbReference type="FunFam" id="3.40.50.300:FF:000320">
    <property type="entry name" value="Dynein, axonemal, heavy chain 5"/>
    <property type="match status" value="1"/>
</dbReference>
<comment type="subcellular location">
    <subcellularLocation>
        <location evidence="1">Cytoplasm</location>
        <location evidence="1">Cytoskeleton</location>
        <location evidence="1">Cilium axoneme</location>
    </subcellularLocation>
</comment>
<keyword evidence="10" id="KW-0969">Cilium</keyword>
<keyword evidence="12" id="KW-0206">Cytoskeleton</keyword>
<dbReference type="FunFam" id="3.40.50.300:FF:000049">
    <property type="entry name" value="Dynein, axonemal, heavy chain 5"/>
    <property type="match status" value="1"/>
</dbReference>
<dbReference type="GO" id="GO:0007018">
    <property type="term" value="P:microtubule-based movement"/>
    <property type="evidence" value="ECO:0007669"/>
    <property type="project" value="InterPro"/>
</dbReference>
<dbReference type="InterPro" id="IPR027417">
    <property type="entry name" value="P-loop_NTPase"/>
</dbReference>
<dbReference type="FunFam" id="1.20.1270.280:FF:000002">
    <property type="entry name" value="Dynein heavy chain 5, axonemal"/>
    <property type="match status" value="1"/>
</dbReference>
<feature type="domain" description="AAA+ ATPase" evidence="16">
    <location>
        <begin position="1657"/>
        <end position="1793"/>
    </location>
</feature>
<dbReference type="InterPro" id="IPR041466">
    <property type="entry name" value="Dynein_AAA5_ext"/>
</dbReference>
<evidence type="ECO:0000256" key="15">
    <source>
        <dbReference type="SAM" id="MobiDB-lite"/>
    </source>
</evidence>
<dbReference type="InterPro" id="IPR035706">
    <property type="entry name" value="AAA_9"/>
</dbReference>
<dbReference type="Pfam" id="PF12775">
    <property type="entry name" value="AAA_7"/>
    <property type="match status" value="1"/>
</dbReference>
<evidence type="ECO:0000256" key="1">
    <source>
        <dbReference type="ARBA" id="ARBA00004430"/>
    </source>
</evidence>
<dbReference type="Gene3D" id="1.20.140.100">
    <property type="entry name" value="Dynein heavy chain, N-terminal domain 2"/>
    <property type="match status" value="1"/>
</dbReference>
<dbReference type="InterPro" id="IPR024317">
    <property type="entry name" value="Dynein_heavy_chain_D4_dom"/>
</dbReference>
<dbReference type="InterPro" id="IPR041589">
    <property type="entry name" value="DNAH3_AAA_lid_1"/>
</dbReference>
<evidence type="ECO:0000256" key="4">
    <source>
        <dbReference type="ARBA" id="ARBA00022701"/>
    </source>
</evidence>
<dbReference type="InterPro" id="IPR042219">
    <property type="entry name" value="AAA_lid_11_sf"/>
</dbReference>
<feature type="domain" description="AAA+ ATPase" evidence="16">
    <location>
        <begin position="2265"/>
        <end position="2382"/>
    </location>
</feature>
<dbReference type="FunFam" id="1.20.920.30:FF:000004">
    <property type="entry name" value="Dynein axonemal heavy chain 5"/>
    <property type="match status" value="1"/>
</dbReference>
<dbReference type="InterPro" id="IPR013594">
    <property type="entry name" value="Dynein_heavy_tail"/>
</dbReference>
<dbReference type="Pfam" id="PF17852">
    <property type="entry name" value="Dynein_AAA_lid"/>
    <property type="match status" value="1"/>
</dbReference>
<keyword evidence="5" id="KW-0677">Repeat</keyword>
<protein>
    <submittedName>
        <fullName evidence="17">Dynein heavy chain 5, axonemal-like</fullName>
    </submittedName>
</protein>
<dbReference type="Gene3D" id="3.20.180.20">
    <property type="entry name" value="Dynein heavy chain, N-terminal domain 2"/>
    <property type="match status" value="1"/>
</dbReference>
<dbReference type="FunFam" id="3.40.50.300:FF:000044">
    <property type="entry name" value="Dynein heavy chain 5, axonemal"/>
    <property type="match status" value="1"/>
</dbReference>
<dbReference type="Gene3D" id="1.10.472.130">
    <property type="match status" value="1"/>
</dbReference>
<evidence type="ECO:0000256" key="6">
    <source>
        <dbReference type="ARBA" id="ARBA00022741"/>
    </source>
</evidence>
<dbReference type="Gene3D" id="1.10.8.1220">
    <property type="match status" value="1"/>
</dbReference>
<dbReference type="Pfam" id="PF12777">
    <property type="entry name" value="MT"/>
    <property type="match status" value="1"/>
</dbReference>
<dbReference type="SMART" id="SM00382">
    <property type="entry name" value="AAA"/>
    <property type="match status" value="2"/>
</dbReference>
<dbReference type="GO" id="GO:0051959">
    <property type="term" value="F:dynein light intermediate chain binding"/>
    <property type="evidence" value="ECO:0007669"/>
    <property type="project" value="InterPro"/>
</dbReference>
<dbReference type="Gene3D" id="3.10.490.20">
    <property type="match status" value="1"/>
</dbReference>
<dbReference type="InterPro" id="IPR026983">
    <property type="entry name" value="DHC"/>
</dbReference>
<dbReference type="InterPro" id="IPR013602">
    <property type="entry name" value="Dynein_heavy_linker"/>
</dbReference>
<accession>A0AA36FHJ7</accession>
<dbReference type="FunFam" id="3.40.50.300:FF:002141">
    <property type="entry name" value="Dynein heavy chain"/>
    <property type="match status" value="1"/>
</dbReference>
<evidence type="ECO:0000256" key="11">
    <source>
        <dbReference type="ARBA" id="ARBA00023175"/>
    </source>
</evidence>
<dbReference type="Pfam" id="PF12780">
    <property type="entry name" value="AAA_8"/>
    <property type="match status" value="1"/>
</dbReference>
<evidence type="ECO:0000313" key="17">
    <source>
        <dbReference type="EMBL" id="CAI9737797.1"/>
    </source>
</evidence>
<dbReference type="InterPro" id="IPR035699">
    <property type="entry name" value="AAA_6"/>
</dbReference>
<keyword evidence="7" id="KW-0067">ATP-binding</keyword>
<dbReference type="Gene3D" id="1.20.1270.280">
    <property type="match status" value="1"/>
</dbReference>
<feature type="region of interest" description="Disordered" evidence="15">
    <location>
        <begin position="615"/>
        <end position="635"/>
    </location>
</feature>
<dbReference type="FunFam" id="1.20.140.100:FF:000003">
    <property type="entry name" value="Dynein, axonemal, heavy chain 5"/>
    <property type="match status" value="1"/>
</dbReference>
<keyword evidence="13" id="KW-0966">Cell projection</keyword>
<feature type="coiled-coil region" evidence="14">
    <location>
        <begin position="3081"/>
        <end position="3108"/>
    </location>
</feature>
<gene>
    <name evidence="17" type="ORF">OCTVUL_1B021013</name>
</gene>
<dbReference type="Gene3D" id="1.20.920.30">
    <property type="match status" value="1"/>
</dbReference>
<dbReference type="FunFam" id="3.10.490.20:FF:000010">
    <property type="entry name" value="Dynein heavy chain, putative"/>
    <property type="match status" value="1"/>
</dbReference>
<dbReference type="SUPFAM" id="SSF52540">
    <property type="entry name" value="P-loop containing nucleoside triphosphate hydrolases"/>
    <property type="match status" value="4"/>
</dbReference>
<dbReference type="PANTHER" id="PTHR46532">
    <property type="entry name" value="MALE FERTILITY FACTOR KL5"/>
    <property type="match status" value="1"/>
</dbReference>
<dbReference type="GO" id="GO:0005524">
    <property type="term" value="F:ATP binding"/>
    <property type="evidence" value="ECO:0007669"/>
    <property type="project" value="UniProtKB-KW"/>
</dbReference>
<evidence type="ECO:0000259" key="16">
    <source>
        <dbReference type="SMART" id="SM00382"/>
    </source>
</evidence>
<keyword evidence="8" id="KW-0243">Dynein</keyword>
<sequence>MSDNLRLGVPLNRVNRPTKAKIFVTDGKELSLRGTGLLFIKVDTCNDLTEANIAKEVNYMQLHASGSSESSNTVLNSLEALLTNIFIPAACNHQNGWGAQDSLGEKVTLQHFKPMSSLQTFTASGYVAIANSGEALEEIENIIKIWIKQVEQKKSLFQVLAESEQMRREADDIGPRAELEHWKRRMSKFNYLLDQIKGEEVRTVLCILQVAKSKFLKIWQELDRKITDAANEARDNVKFLYTLEKFCDPLYNSNPVGMLAGIAGLINGIRMIHSISRYYNTSERMTSLFVKTKEKLEKLPHERQFDFSGMYIFGKFDTFVRRLRKIIEMFETIERYSNLSTSKIEGKMSWARQLFSHLQEPMEDFKQHSAILQCEESKAIIVKYNRMAKVLLEFEILYYREWLHQVESVKEKLQSPLLVRHPKTKELFVNFDSNIMMMIRETECMARLGYIIPPFACILRSRQEEYKRICNGLELMLKENNNIRSKFPSVLEPLMQAHLARVDKAIEPGLTTLTWTAIGINEYLENVEHALKLFTLLLDRVTDICEFRIEANLLDISQVKLCELPEVEPWSVKYFMEKTQFLCAQGAQSLSHKSQNLENAVNELITVLCDKPQEDEYGEESTNTETDADSPSPMIPNNLQVFQRSSSQRKKALQLPSSETEVNAKQKQTCQNLEEIQELKSHYNHRNIDALVKVTRNTLEAIRKRITSSNSIMHYIESQKYAEGAKKNSRPFFHADAILTIPSITVQPALDEIQQVINRAVHMIVGVHKHVAHWSKQPPKFMKVKVKSGTNIVGPFLTTSATEAAAMSSVSFAMESQERLTSLSTNDLSESVHSDPFTKSSHSRVDPDNSTEISSIQPLSKSYYKCISENKDIAKLVSLLSTSINSTKKEVANSLEEFSHYHILWDVDRNKSLEKFLQEDPSLSDFESNIIYYEQLENKIYQEPEYFDVGSIAIYTEKLRFGLLTETTTWRQHYGKACNNKYRTDMEENFTFIADLSKRLNRPIIDLDDVRHAMAALKEIRENEIRIEMSIGPIEESYAMLNRHKLPVRREETDPCDTLRYSWEKLQAQASEVGSHLLTIQPEFRHELITNVNIFHNNCTEFYDEYAKSGPMVAGIDPRDAADRLVIFQNHFDNLYRKYITYTRGEELFGLPVTQCPELLQINKELKLLQKLYGLYSNVIDTVTGYQDIPWGDVNIEKINAELLELQNRCRKLPRALKDWQAFKDLKQKIDDFNEIIPLLQLMSNQAMKDRHWKRLTTVTGYQFEMKDDNLLLKNILEAPLLKYKEEIEDICISAEKEKDIEAKLKQVMIDWDMKEFTFGNFKNRGEQLLRGDATSEIVVLIEDSLMILSSLMNNRFNAPFKREIQQWVQNLSNSSEIIDNWLTVQNLWVYLEAVFVGGDIAKQLPKEAKRFSNIDKSWVKIMNRAHEIPNVVRCCVGDDTLIQLLPHLLEQLELCQKSLTGYLEKKRLLFPRFFFVSDPALLEILGQASDCHTIQAHLLSVFDNIKLVKFHEKQYETILSVESGEGECMELDKPVKAEGNVEVWLMSLMKMAQKSLHGIIRKAANAIEESNFKLLEFLNSFPAQCHTNVRSPTDFEWLKQSRFYFIEDQDKCVVSITNVNFTYQNEFLGCTERLVITPLTDRCYITLAQALGMSMGGAPAGPAGTGKTETTKDMGRCLGKYVVVFNCSDQMDFRGLGRIYKGLAQSGTWGCFDEFNRIDLPVLSVAAQQIAIVLTCKKERKNQFVFTDGDVIQMNPEFGIFLTMNPGYAGRQELPENLKINFRTVAMMVPDRQIIIRVKLASAGFINNINLACKFFTLYKLCEEQLTKQVHYDFGLRNILSVLRTLGAKKRASPEETEHTIVMSVLRDMNLSKLVDQDEPLFLSLINDLFPGIILSKQKYALLENAIDKHINESRLVQHPSWILKVIQLYETQLVRHGMMTLGPSGSGKTCCIHTLMKAMTECGQVHKEMRMNPKAITSAQMFGKLDVATNDWTDGIFSTLWRRTLKAKKGEHIWIVLDGPVDAIWIENLNSVLDDNRTLTLANGDRISMAPNTKIIFEPHNIDNASPATVSRNGMVYMSSSGLNWKPILQGWLNHRPLQEATIIMNLFEESFPVVFNYSIQNFVFKMDILEVFIISQATKLLSGLIPAKDEKDPQIKEHYAHLYIFTLLWSIGAFLELDDRVKLEQFLRTLPNVSSYLPKIDESSESTIFDYMVAADGSWVHWNNLVKEYHYPKHETPEYASILVPMVDNVRTDYLLSTIAKQGKAVMLIGEQGTAKTVMINAFLRKYNPEHHVAKALNFSSATTPLMFQKSIESYVDKRVGNTYGPTAGKKMSVFIDDINMPVVNEWGDQFLASMIHPGGGRNDIPQRLKRHFAIFNCTLPSNTSIDKIFSTIGLGHYCKERGFAADIIEMVQKLIPLTRRLWQLTKVKMLPTPAKFHYIFNLRDLSRIWQGMINVESSVINSTKLLLGLWKHECSRVISDRFVLPADIKWYEKTMERVVLEDLGHEYREQIQKTHYFTDFLRDPPEPSGEEPDDEDFEMPKVYEPIESFDQLREWLQIYLEQYNETIRGTGMDLVFFEDAMIHLMKISRIIRTARGNALLVGVGGSGKQSLTRLASYIAGYQIFQITLSRSYNVINLLEDLKHLYRVAGLYGKGITFLFTDQEIKDEGFLEYLNNVLSSGLVANLFARDEMDEILGDLTPIMKKEMPRRPSTNENLYEYYLSRVRSNLHVVLCFSPVDEQFRLRSLKFPGLISGCTIDWFQRWPKDALVAVANHFISNFDIACTDEVKRELVYAMGSFQHGVSECCTEYFHRYRRSTHVTPKSYLSFINGYKTIYTEKRKELGEMVERMNTGLEKLIEASLTVVDLKKQLVVKEKELTVATEKAEMVLKEVTEKAKATEQSKNKVQKVKDIAQQIVDSIATDKNIAMEKLEAARPALEEAEAALNTIHPADIATVRKLGRPPHLIMRIMDCVLILFRKKLDLVVTDSEKPGFLKPSWGETLKMMSGAGMLQSLMSFPKDSINDEMVELLQPYLKMEDYNLEVAKKVCGNVAGLLSWTKAMAYFFEINKEVLPLKDNLAVQEAKLQSANADLMKAEDQLSVQVAKLNAVKIDYDRAMVEKQTLVDDYDSYFRLILHNKWIKELKTRKIPHTANLNVTDMLTNPTLTLSNIYTCFTCQIGEWNLQGLPNDELSIQNGIIVTKAVRYPLLIDPQGQGKKWIKQQQGDKDLQVTSLNHKYFRQHLEDCMSLGRPLLIDDIGEELDPALDNILEKNFIKIGTSCKVKVGDKECNVMNGFTLYITTKLPNPSYTPEISARTSIIDFTVTVKGLEDQLLGRVILMEKAELESERVKLMEDITTNKKKMKELEDNLLYRLTSTQGSLVEDSNLINVLHITKDTSQEVKQKLITAAETEVKINEAREEFRPVATRGSILYFLITEMSFVNCMYQTALEQFLQLFDMSMERSTKSPITQKRILNIIRFMTYEIYKYTVRSLYATDKLTFTLLLTLKIDLQAQKIRHEEFLTFIKGGASLDLNTVAPKPYRWISDITWLNLVELSNLPQFSAILEQVTRNEKQWKSWFDKRCPEEEMIPDGYSTSLDSFRCLLLVRCWCPDRTLPQARNYIADTLGDVYTEGVILDLAKVWEESDSRTPLVGMLSMGADPSSNIEALAKKHKIECHALSMGQGQEVHARRLLQQGLQQGGWLLLQNCHLSLDFLTEIVETVLETENVHSQFRLWVTTEVHQKFLINLLQISLKFTNEPPQGIKSGLKRSYTALSQDFLDVTNLPQWKPLIFVIAFLHSIVQERRKFGPLGWNIPYEFNTSDYNASIQFIQNHLDDIDIRKGVNWSCVRYMIGEIQYGGRVTDDFDKRLLNTFCRSWFGENIFQTNFELHKGYLIPKGNKLQDYLDYIQSLPSTDSPELFGLHTNADITYSSNTAQSILDTILNIQPKDSSSGSGETREAIVYNISNDMLESLPADYVMFDVKAQLAKVGALEPMNIFLRQEIDRMQRVITAVRNTLLDLKLAIDGAIIMNEHLRHALDAMFNARIPSYWQKISWESSNLGFWFTELSDRNTQFRSWCFDGRPAAFWMTGFFNPQGFLTAMRQEVTRKYKHKGWALDGVYLQNDVTTKRKEETLTIPSEGVYIYGLYLEGAGWDRSSGRLQEAKPKILSEPMPVIHMYAVNQPRPVDSKTYVCPIYKKPCRTDLTYVASVTLKVENNSADKWVKRGVALLCDIK</sequence>
<dbReference type="InterPro" id="IPR043157">
    <property type="entry name" value="Dynein_AAA1S"/>
</dbReference>
<keyword evidence="6" id="KW-0547">Nucleotide-binding</keyword>
<dbReference type="InterPro" id="IPR041228">
    <property type="entry name" value="Dynein_C"/>
</dbReference>
<evidence type="ECO:0000313" key="18">
    <source>
        <dbReference type="Proteomes" id="UP001162480"/>
    </source>
</evidence>
<keyword evidence="3" id="KW-0963">Cytoplasm</keyword>
<dbReference type="InterPro" id="IPR043160">
    <property type="entry name" value="Dynein_C_barrel"/>
</dbReference>
<evidence type="ECO:0000256" key="5">
    <source>
        <dbReference type="ARBA" id="ARBA00022737"/>
    </source>
</evidence>
<evidence type="ECO:0000256" key="10">
    <source>
        <dbReference type="ARBA" id="ARBA00023069"/>
    </source>
</evidence>
<evidence type="ECO:0000256" key="14">
    <source>
        <dbReference type="SAM" id="Coils"/>
    </source>
</evidence>
<dbReference type="InterPro" id="IPR041658">
    <property type="entry name" value="AAA_lid_11"/>
</dbReference>
<dbReference type="InterPro" id="IPR042228">
    <property type="entry name" value="Dynein_linker_3"/>
</dbReference>
<dbReference type="FunFam" id="1.10.287.2620:FF:000003">
    <property type="entry name" value="Dynein, axonemal, heavy chain 5"/>
    <property type="match status" value="1"/>
</dbReference>
<reference evidence="17" key="1">
    <citation type="submission" date="2023-08" db="EMBL/GenBank/DDBJ databases">
        <authorList>
            <person name="Alioto T."/>
            <person name="Alioto T."/>
            <person name="Gomez Garrido J."/>
        </authorList>
    </citation>
    <scope>NUCLEOTIDE SEQUENCE</scope>
</reference>
<dbReference type="GO" id="GO:0045505">
    <property type="term" value="F:dynein intermediate chain binding"/>
    <property type="evidence" value="ECO:0007669"/>
    <property type="project" value="InterPro"/>
</dbReference>
<dbReference type="InterPro" id="IPR024743">
    <property type="entry name" value="Dynein_HC_stalk"/>
</dbReference>
<dbReference type="Gene3D" id="3.40.50.300">
    <property type="entry name" value="P-loop containing nucleotide triphosphate hydrolases"/>
    <property type="match status" value="6"/>
</dbReference>
<evidence type="ECO:0000256" key="3">
    <source>
        <dbReference type="ARBA" id="ARBA00022490"/>
    </source>
</evidence>
<dbReference type="FunFam" id="1.10.8.1220:FF:000001">
    <property type="entry name" value="Dynein axonemal heavy chain 5"/>
    <property type="match status" value="1"/>
</dbReference>
<dbReference type="Pfam" id="PF12774">
    <property type="entry name" value="AAA_6"/>
    <property type="match status" value="1"/>
</dbReference>
<dbReference type="Gene3D" id="1.10.8.720">
    <property type="entry name" value="Region D6 of dynein motor"/>
    <property type="match status" value="1"/>
</dbReference>
<evidence type="ECO:0000256" key="12">
    <source>
        <dbReference type="ARBA" id="ARBA00023212"/>
    </source>
</evidence>
<dbReference type="GO" id="GO:0008569">
    <property type="term" value="F:minus-end-directed microtubule motor activity"/>
    <property type="evidence" value="ECO:0007669"/>
    <property type="project" value="InterPro"/>
</dbReference>
<dbReference type="InterPro" id="IPR003593">
    <property type="entry name" value="AAA+_ATPase"/>
</dbReference>
<dbReference type="Proteomes" id="UP001162480">
    <property type="component" value="Chromosome 20"/>
</dbReference>
<dbReference type="GO" id="GO:0005858">
    <property type="term" value="C:axonemal dynein complex"/>
    <property type="evidence" value="ECO:0007669"/>
    <property type="project" value="TreeGrafter"/>
</dbReference>
<dbReference type="EMBL" id="OX597833">
    <property type="protein sequence ID" value="CAI9737797.1"/>
    <property type="molecule type" value="Genomic_DNA"/>
</dbReference>
<keyword evidence="18" id="KW-1185">Reference proteome</keyword>
<evidence type="ECO:0000256" key="9">
    <source>
        <dbReference type="ARBA" id="ARBA00023054"/>
    </source>
</evidence>
<dbReference type="Pfam" id="PF17857">
    <property type="entry name" value="AAA_lid_1"/>
    <property type="match status" value="1"/>
</dbReference>
<organism evidence="17 18">
    <name type="scientific">Octopus vulgaris</name>
    <name type="common">Common octopus</name>
    <dbReference type="NCBI Taxonomy" id="6645"/>
    <lineage>
        <taxon>Eukaryota</taxon>
        <taxon>Metazoa</taxon>
        <taxon>Spiralia</taxon>
        <taxon>Lophotrochozoa</taxon>
        <taxon>Mollusca</taxon>
        <taxon>Cephalopoda</taxon>
        <taxon>Coleoidea</taxon>
        <taxon>Octopodiformes</taxon>
        <taxon>Octopoda</taxon>
        <taxon>Incirrata</taxon>
        <taxon>Octopodidae</taxon>
        <taxon>Octopus</taxon>
    </lineage>
</organism>
<keyword evidence="9 14" id="KW-0175">Coiled coil</keyword>
<dbReference type="GO" id="GO:0097729">
    <property type="term" value="C:9+2 motile cilium"/>
    <property type="evidence" value="ECO:0007669"/>
    <property type="project" value="UniProtKB-ARBA"/>
</dbReference>
<dbReference type="FunFam" id="1.10.8.720:FF:000004">
    <property type="entry name" value="Dynein heavy chain 5, axonemal"/>
    <property type="match status" value="1"/>
</dbReference>
<dbReference type="FunFam" id="3.40.50.300:FF:000543">
    <property type="entry name" value="Dynein axonemal heavy chain 5"/>
    <property type="match status" value="1"/>
</dbReference>